<protein>
    <submittedName>
        <fullName evidence="2">Uncharacterized protein</fullName>
    </submittedName>
</protein>
<feature type="region of interest" description="Disordered" evidence="1">
    <location>
        <begin position="25"/>
        <end position="48"/>
    </location>
</feature>
<evidence type="ECO:0000256" key="1">
    <source>
        <dbReference type="SAM" id="MobiDB-lite"/>
    </source>
</evidence>
<comment type="caution">
    <text evidence="2">The sequence shown here is derived from an EMBL/GenBank/DDBJ whole genome shotgun (WGS) entry which is preliminary data.</text>
</comment>
<feature type="compositionally biased region" description="Low complexity" evidence="1">
    <location>
        <begin position="392"/>
        <end position="408"/>
    </location>
</feature>
<proteinExistence type="predicted"/>
<sequence>MTFQEGFDYSSATRCADGVSAINKSNDSLEEQKNINIDDAENDMSKSTCSSSVTITPISTDGKNTSSNEKFLQLNDKTLHESQDDDEARAFRSQFDEIKCASRMLEYSKNNTYNRFQGPAGRVPSAPLQKRINETSFHQRSHSHSTHPQQTSRQMLKHQRSISSIQGLSFNGNKFYSTGLPSTPSTPFTPYGFDNDEIFSPLRHPLHHFDDSNSVNGNDDTLMKFRDLENCGGRFGFNNSRFADEWDDSSPGYPSTPLSNGPFTPLPLTPSSTYSSLSPSTPYFAQPHSLLDDDELFEKAKRLEEERILLQIQQRKLDNAIAAHKLRYQNSDPSLDETEARYKSNNTTPPLMPTRGKTIPFTYSNKFTAPPPRFQNSQEPIGTPIKKSGYITPPSTTPTNSSFSTSAPTFSLFSNPPALSLNHNLMNQQQKHHRTISSDNYSFSFNGEFSPLNGYPLTPSNSPPKTNNNDGYFSFNSYTNASSANNKWVNNSENNYYKPSTPTVSTPGYFRAPLYSTPVYEREEDSLFADGCFNRKGYENNFNCSFIMDDRNLVD</sequence>
<reference evidence="2 3" key="1">
    <citation type="submission" date="2018-06" db="EMBL/GenBank/DDBJ databases">
        <title>Comparative genomics reveals the genomic features of Rhizophagus irregularis, R. cerebriforme, R. diaphanum and Gigaspora rosea, and their symbiotic lifestyle signature.</title>
        <authorList>
            <person name="Morin E."/>
            <person name="San Clemente H."/>
            <person name="Chen E.C.H."/>
            <person name="De La Providencia I."/>
            <person name="Hainaut M."/>
            <person name="Kuo A."/>
            <person name="Kohler A."/>
            <person name="Murat C."/>
            <person name="Tang N."/>
            <person name="Roy S."/>
            <person name="Loubradou J."/>
            <person name="Henrissat B."/>
            <person name="Grigoriev I.V."/>
            <person name="Corradi N."/>
            <person name="Roux C."/>
            <person name="Martin F.M."/>
        </authorList>
    </citation>
    <scope>NUCLEOTIDE SEQUENCE [LARGE SCALE GENOMIC DNA]</scope>
    <source>
        <strain evidence="2 3">DAOM 227022</strain>
    </source>
</reference>
<feature type="region of interest" description="Disordered" evidence="1">
    <location>
        <begin position="368"/>
        <end position="408"/>
    </location>
</feature>
<keyword evidence="3" id="KW-1185">Reference proteome</keyword>
<evidence type="ECO:0000313" key="3">
    <source>
        <dbReference type="Proteomes" id="UP000265703"/>
    </source>
</evidence>
<evidence type="ECO:0000313" key="2">
    <source>
        <dbReference type="EMBL" id="RIA89893.1"/>
    </source>
</evidence>
<feature type="region of interest" description="Disordered" evidence="1">
    <location>
        <begin position="334"/>
        <end position="356"/>
    </location>
</feature>
<organism evidence="2 3">
    <name type="scientific">Glomus cerebriforme</name>
    <dbReference type="NCBI Taxonomy" id="658196"/>
    <lineage>
        <taxon>Eukaryota</taxon>
        <taxon>Fungi</taxon>
        <taxon>Fungi incertae sedis</taxon>
        <taxon>Mucoromycota</taxon>
        <taxon>Glomeromycotina</taxon>
        <taxon>Glomeromycetes</taxon>
        <taxon>Glomerales</taxon>
        <taxon>Glomeraceae</taxon>
        <taxon>Glomus</taxon>
    </lineage>
</organism>
<feature type="region of interest" description="Disordered" evidence="1">
    <location>
        <begin position="247"/>
        <end position="275"/>
    </location>
</feature>
<feature type="compositionally biased region" description="Polar residues" evidence="1">
    <location>
        <begin position="252"/>
        <end position="261"/>
    </location>
</feature>
<accession>A0A397SV36</accession>
<dbReference type="OrthoDB" id="2398759at2759"/>
<dbReference type="EMBL" id="QKYT01000201">
    <property type="protein sequence ID" value="RIA89893.1"/>
    <property type="molecule type" value="Genomic_DNA"/>
</dbReference>
<name>A0A397SV36_9GLOM</name>
<dbReference type="AlphaFoldDB" id="A0A397SV36"/>
<gene>
    <name evidence="2" type="ORF">C1645_738279</name>
</gene>
<dbReference type="Proteomes" id="UP000265703">
    <property type="component" value="Unassembled WGS sequence"/>
</dbReference>